<organism evidence="1 2">
    <name type="scientific">Persea americana</name>
    <name type="common">Avocado</name>
    <dbReference type="NCBI Taxonomy" id="3435"/>
    <lineage>
        <taxon>Eukaryota</taxon>
        <taxon>Viridiplantae</taxon>
        <taxon>Streptophyta</taxon>
        <taxon>Embryophyta</taxon>
        <taxon>Tracheophyta</taxon>
        <taxon>Spermatophyta</taxon>
        <taxon>Magnoliopsida</taxon>
        <taxon>Magnoliidae</taxon>
        <taxon>Laurales</taxon>
        <taxon>Lauraceae</taxon>
        <taxon>Persea</taxon>
    </lineage>
</organism>
<evidence type="ECO:0000313" key="1">
    <source>
        <dbReference type="EMBL" id="KAJ8634478.1"/>
    </source>
</evidence>
<accession>A0ACC2LM60</accession>
<dbReference type="Proteomes" id="UP001234297">
    <property type="component" value="Chromosome 3"/>
</dbReference>
<proteinExistence type="predicted"/>
<dbReference type="EMBL" id="CM056811">
    <property type="protein sequence ID" value="KAJ8634478.1"/>
    <property type="molecule type" value="Genomic_DNA"/>
</dbReference>
<reference evidence="1 2" key="1">
    <citation type="journal article" date="2022" name="Hortic Res">
        <title>A haplotype resolved chromosomal level avocado genome allows analysis of novel avocado genes.</title>
        <authorList>
            <person name="Nath O."/>
            <person name="Fletcher S.J."/>
            <person name="Hayward A."/>
            <person name="Shaw L.M."/>
            <person name="Masouleh A.K."/>
            <person name="Furtado A."/>
            <person name="Henry R.J."/>
            <person name="Mitter N."/>
        </authorList>
    </citation>
    <scope>NUCLEOTIDE SEQUENCE [LARGE SCALE GENOMIC DNA]</scope>
    <source>
        <strain evidence="2">cv. Hass</strain>
    </source>
</reference>
<sequence length="556" mass="61236">MESHQTTCLHLPSSTTLASHGFLPLSYSSSPSAASLSASQASSSDRSLSSAPFPDTAVLMSSLYPYLFQGKMAMPGDLEILLRLSHLLPTAVFTDKSDDSATNQTLPERPFALTGKGQEYWQDERITEEMPSCFIPLILWHIATYPLVVETFVSQSSKAKGLFYALIVNSILKCSIDAGAFEGVGSKLQSVLKDARSLLDFYYSIGGLVLIKVKIVNMFQPMNDPCCCSLEDTYVAPRRAFRMLGIDKLLIQGLFYALIVNSILKCSIDAGAFEGVGSKLQSVLKDARSLLDFYYSIGGLVLIKGVGSKLQSVLKDARSLLDFYYSIGGLVLIKGYVPNVFDNFSENMVVDGSTNNLGWWDKVDVFLLAFFLISRASYENVAKMRPSTMKIICCSKDLELMCLNHDSEVMFFYWHSFSSARLAMKMLKRCLEDTYEAPRRAFRILGIDKTADTSPATCPLVAETLASQSSKAKGLFYALIVNSILRCSIDARAFEGFGSKLQSVLKDARSLLDCYYSIGGLVLIKSRISPPECNESSLQSHCTATPLRPPYSSLQP</sequence>
<comment type="caution">
    <text evidence="1">The sequence shown here is derived from an EMBL/GenBank/DDBJ whole genome shotgun (WGS) entry which is preliminary data.</text>
</comment>
<keyword evidence="2" id="KW-1185">Reference proteome</keyword>
<evidence type="ECO:0000313" key="2">
    <source>
        <dbReference type="Proteomes" id="UP001234297"/>
    </source>
</evidence>
<name>A0ACC2LM60_PERAE</name>
<gene>
    <name evidence="1" type="ORF">MRB53_008745</name>
</gene>
<protein>
    <submittedName>
        <fullName evidence="1">Uncharacterized protein</fullName>
    </submittedName>
</protein>